<keyword evidence="4 13" id="KW-0812">Transmembrane</keyword>
<feature type="transmembrane region" description="Helical" evidence="13">
    <location>
        <begin position="164"/>
        <end position="181"/>
    </location>
</feature>
<evidence type="ECO:0000256" key="8">
    <source>
        <dbReference type="ARBA" id="ARBA00023228"/>
    </source>
</evidence>
<keyword evidence="8" id="KW-0458">Lysosome</keyword>
<keyword evidence="7" id="KW-0325">Glycoprotein</keyword>
<dbReference type="EMBL" id="WNYA01000024">
    <property type="protein sequence ID" value="KAG8550778.1"/>
    <property type="molecule type" value="Genomic_DNA"/>
</dbReference>
<dbReference type="InterPro" id="IPR049604">
    <property type="entry name" value="SLC49A4-like"/>
</dbReference>
<feature type="transmembrane region" description="Helical" evidence="13">
    <location>
        <begin position="358"/>
        <end position="381"/>
    </location>
</feature>
<comment type="similarity">
    <text evidence="2">Belongs to the major facilitator superfamily.</text>
</comment>
<name>A0AAV6ZWS0_ENGPU</name>
<dbReference type="InterPro" id="IPR011701">
    <property type="entry name" value="MFS"/>
</dbReference>
<evidence type="ECO:0000256" key="3">
    <source>
        <dbReference type="ARBA" id="ARBA00022448"/>
    </source>
</evidence>
<evidence type="ECO:0000256" key="10">
    <source>
        <dbReference type="ARBA" id="ARBA00048410"/>
    </source>
</evidence>
<comment type="caution">
    <text evidence="14">The sequence shown here is derived from an EMBL/GenBank/DDBJ whole genome shotgun (WGS) entry which is preliminary data.</text>
</comment>
<reference evidence="14" key="1">
    <citation type="thesis" date="2020" institute="ProQuest LLC" country="789 East Eisenhower Parkway, Ann Arbor, MI, USA">
        <title>Comparative Genomics and Chromosome Evolution.</title>
        <authorList>
            <person name="Mudd A.B."/>
        </authorList>
    </citation>
    <scope>NUCLEOTIDE SEQUENCE</scope>
    <source>
        <strain evidence="14">237g6f4</strain>
        <tissue evidence="14">Blood</tissue>
    </source>
</reference>
<feature type="transmembrane region" description="Helical" evidence="13">
    <location>
        <begin position="92"/>
        <end position="112"/>
    </location>
</feature>
<evidence type="ECO:0000256" key="1">
    <source>
        <dbReference type="ARBA" id="ARBA00004155"/>
    </source>
</evidence>
<dbReference type="PANTHER" id="PTHR10924:SF27">
    <property type="entry name" value="SOLUTE CARRIER FAMILY 49 MEMBER 4"/>
    <property type="match status" value="1"/>
</dbReference>
<keyword evidence="3" id="KW-0813">Transport</keyword>
<evidence type="ECO:0000256" key="11">
    <source>
        <dbReference type="ARBA" id="ARBA00074670"/>
    </source>
</evidence>
<feature type="transmembrane region" description="Helical" evidence="13">
    <location>
        <begin position="206"/>
        <end position="228"/>
    </location>
</feature>
<evidence type="ECO:0000256" key="5">
    <source>
        <dbReference type="ARBA" id="ARBA00022989"/>
    </source>
</evidence>
<feature type="transmembrane region" description="Helical" evidence="13">
    <location>
        <begin position="249"/>
        <end position="273"/>
    </location>
</feature>
<comment type="function">
    <text evidence="9">Mediates H(+)-dependent pyridoxine transport.</text>
</comment>
<evidence type="ECO:0000256" key="13">
    <source>
        <dbReference type="SAM" id="Phobius"/>
    </source>
</evidence>
<keyword evidence="6 13" id="KW-0472">Membrane</keyword>
<feature type="transmembrane region" description="Helical" evidence="13">
    <location>
        <begin position="66"/>
        <end position="86"/>
    </location>
</feature>
<protein>
    <recommendedName>
        <fullName evidence="11">Solute carrier family 49 member 4 homolog</fullName>
    </recommendedName>
    <alternativeName>
        <fullName evidence="12">Disrupted in renal carcinoma protein 2 homolog</fullName>
    </alternativeName>
</protein>
<keyword evidence="15" id="KW-1185">Reference proteome</keyword>
<feature type="transmembrane region" description="Helical" evidence="13">
    <location>
        <begin position="28"/>
        <end position="45"/>
    </location>
</feature>
<evidence type="ECO:0000256" key="6">
    <source>
        <dbReference type="ARBA" id="ARBA00023136"/>
    </source>
</evidence>
<evidence type="ECO:0000256" key="9">
    <source>
        <dbReference type="ARBA" id="ARBA00037192"/>
    </source>
</evidence>
<dbReference type="InterPro" id="IPR036259">
    <property type="entry name" value="MFS_trans_sf"/>
</dbReference>
<evidence type="ECO:0000256" key="4">
    <source>
        <dbReference type="ARBA" id="ARBA00022692"/>
    </source>
</evidence>
<feature type="transmembrane region" description="Helical" evidence="13">
    <location>
        <begin position="393"/>
        <end position="414"/>
    </location>
</feature>
<dbReference type="GO" id="GO:0005765">
    <property type="term" value="C:lysosomal membrane"/>
    <property type="evidence" value="ECO:0007669"/>
    <property type="project" value="UniProtKB-SubCell"/>
</dbReference>
<dbReference type="CDD" id="cd17397">
    <property type="entry name" value="MFS_DIRC2"/>
    <property type="match status" value="1"/>
</dbReference>
<dbReference type="FunFam" id="1.20.1250.20:FF:000162">
    <property type="entry name" value="disrupted in renal carcinoma protein 2"/>
    <property type="match status" value="1"/>
</dbReference>
<organism evidence="14 15">
    <name type="scientific">Engystomops pustulosus</name>
    <name type="common">Tungara frog</name>
    <name type="synonym">Physalaemus pustulosus</name>
    <dbReference type="NCBI Taxonomy" id="76066"/>
    <lineage>
        <taxon>Eukaryota</taxon>
        <taxon>Metazoa</taxon>
        <taxon>Chordata</taxon>
        <taxon>Craniata</taxon>
        <taxon>Vertebrata</taxon>
        <taxon>Euteleostomi</taxon>
        <taxon>Amphibia</taxon>
        <taxon>Batrachia</taxon>
        <taxon>Anura</taxon>
        <taxon>Neobatrachia</taxon>
        <taxon>Hyloidea</taxon>
        <taxon>Leptodactylidae</taxon>
        <taxon>Leiuperinae</taxon>
        <taxon>Engystomops</taxon>
    </lineage>
</organism>
<dbReference type="Gene3D" id="1.20.1250.20">
    <property type="entry name" value="MFS general substrate transporter like domains"/>
    <property type="match status" value="1"/>
</dbReference>
<accession>A0AAV6ZWS0</accession>
<dbReference type="PANTHER" id="PTHR10924">
    <property type="entry name" value="MAJOR FACILITATOR SUPERFAMILY PROTEIN-RELATED"/>
    <property type="match status" value="1"/>
</dbReference>
<dbReference type="Pfam" id="PF07690">
    <property type="entry name" value="MFS_1"/>
    <property type="match status" value="1"/>
</dbReference>
<feature type="transmembrane region" description="Helical" evidence="13">
    <location>
        <begin position="293"/>
        <end position="314"/>
    </location>
</feature>
<dbReference type="SUPFAM" id="SSF103473">
    <property type="entry name" value="MFS general substrate transporter"/>
    <property type="match status" value="1"/>
</dbReference>
<feature type="transmembrane region" description="Helical" evidence="13">
    <location>
        <begin position="326"/>
        <end position="346"/>
    </location>
</feature>
<evidence type="ECO:0000313" key="15">
    <source>
        <dbReference type="Proteomes" id="UP000824782"/>
    </source>
</evidence>
<evidence type="ECO:0000256" key="2">
    <source>
        <dbReference type="ARBA" id="ARBA00008335"/>
    </source>
</evidence>
<dbReference type="InterPro" id="IPR049680">
    <property type="entry name" value="FLVCR1-2_SLC49-like"/>
</dbReference>
<feature type="transmembrane region" description="Helical" evidence="13">
    <location>
        <begin position="420"/>
        <end position="439"/>
    </location>
</feature>
<comment type="catalytic activity">
    <reaction evidence="10">
        <text>pyridoxine(out) + n H(+)(out) = pyridoxine(in) + n H(+)(in)</text>
        <dbReference type="Rhea" id="RHEA:76203"/>
        <dbReference type="ChEBI" id="CHEBI:15378"/>
        <dbReference type="ChEBI" id="CHEBI:16709"/>
    </reaction>
</comment>
<proteinExistence type="inferred from homology"/>
<sequence>MGLQWSREEERRPLLAGSRAPRVFGRRWLVLLLFSLLGFMQGLVWNSWGPIQNSARAAYGFQGLDIALLVLWGPIGFLPCFLFMWLMDTRGLRVTVLLTLLCMVLGAGLRCIPVSDLALRRRLIHGGQLLNGFAGPTAMNAAPFLSTTWFSPDERATATAIASMLNYLGGACAFLIGPLIVPAPNNTSGSHLTEGHVASIKDRIEAVMYTEFGVIALLFAAVVAYFPARPPVPPSVAAAGRRLSYRSSVWRLLSNVRFLMIVFAYAIPLGFYAGWSGVLDLILTPIHINQVDAGWIGFWSIVGGCFVGIAVGRFADSVRGVLKPILVLLFSASTLSATWFTLTFLSRVTHLPLTTATIYTSCILIGVFLNGTVPIFFEMFVETVYPVPEGITCGFVTFLSNIFTGLLLVFLTFYHIAPSWSNWSLTGSCILGLVLIICFRESSDKLSHPKYTI</sequence>
<evidence type="ECO:0000256" key="12">
    <source>
        <dbReference type="ARBA" id="ARBA00079949"/>
    </source>
</evidence>
<dbReference type="Proteomes" id="UP000824782">
    <property type="component" value="Unassembled WGS sequence"/>
</dbReference>
<evidence type="ECO:0000313" key="14">
    <source>
        <dbReference type="EMBL" id="KAG8550778.1"/>
    </source>
</evidence>
<gene>
    <name evidence="14" type="ORF">GDO81_019961</name>
</gene>
<evidence type="ECO:0000256" key="7">
    <source>
        <dbReference type="ARBA" id="ARBA00023180"/>
    </source>
</evidence>
<keyword evidence="5 13" id="KW-1133">Transmembrane helix</keyword>
<dbReference type="GO" id="GO:0022857">
    <property type="term" value="F:transmembrane transporter activity"/>
    <property type="evidence" value="ECO:0007669"/>
    <property type="project" value="InterPro"/>
</dbReference>
<dbReference type="AlphaFoldDB" id="A0AAV6ZWS0"/>
<comment type="subcellular location">
    <subcellularLocation>
        <location evidence="1">Lysosome membrane</location>
        <topology evidence="1">Multi-pass membrane protein</topology>
    </subcellularLocation>
</comment>